<feature type="compositionally biased region" description="Polar residues" evidence="1">
    <location>
        <begin position="666"/>
        <end position="678"/>
    </location>
</feature>
<reference evidence="2" key="1">
    <citation type="submission" date="2014-11" db="EMBL/GenBank/DDBJ databases">
        <authorList>
            <person name="Otto D Thomas"/>
            <person name="Naeem Raeece"/>
        </authorList>
    </citation>
    <scope>NUCLEOTIDE SEQUENCE</scope>
</reference>
<dbReference type="SUPFAM" id="SSF52540">
    <property type="entry name" value="P-loop containing nucleoside triphosphate hydrolases"/>
    <property type="match status" value="1"/>
</dbReference>
<dbReference type="Gene3D" id="3.40.50.300">
    <property type="entry name" value="P-loop containing nucleotide triphosphate hydrolases"/>
    <property type="match status" value="2"/>
</dbReference>
<evidence type="ECO:0000256" key="1">
    <source>
        <dbReference type="SAM" id="MobiDB-lite"/>
    </source>
</evidence>
<feature type="compositionally biased region" description="Low complexity" evidence="1">
    <location>
        <begin position="928"/>
        <end position="937"/>
    </location>
</feature>
<feature type="region of interest" description="Disordered" evidence="1">
    <location>
        <begin position="916"/>
        <end position="963"/>
    </location>
</feature>
<accession>A0A0G4GAF5</accession>
<feature type="region of interest" description="Disordered" evidence="1">
    <location>
        <begin position="1049"/>
        <end position="1153"/>
    </location>
</feature>
<feature type="compositionally biased region" description="Low complexity" evidence="1">
    <location>
        <begin position="398"/>
        <end position="413"/>
    </location>
</feature>
<gene>
    <name evidence="2" type="ORF">Cvel_20986</name>
</gene>
<dbReference type="VEuPathDB" id="CryptoDB:Cvel_20986"/>
<evidence type="ECO:0000313" key="2">
    <source>
        <dbReference type="EMBL" id="CEM25942.1"/>
    </source>
</evidence>
<feature type="compositionally biased region" description="Low complexity" evidence="1">
    <location>
        <begin position="564"/>
        <end position="577"/>
    </location>
</feature>
<organism evidence="2">
    <name type="scientific">Chromera velia CCMP2878</name>
    <dbReference type="NCBI Taxonomy" id="1169474"/>
    <lineage>
        <taxon>Eukaryota</taxon>
        <taxon>Sar</taxon>
        <taxon>Alveolata</taxon>
        <taxon>Colpodellida</taxon>
        <taxon>Chromeraceae</taxon>
        <taxon>Chromera</taxon>
    </lineage>
</organism>
<feature type="compositionally biased region" description="Polar residues" evidence="1">
    <location>
        <begin position="315"/>
        <end position="328"/>
    </location>
</feature>
<feature type="region of interest" description="Disordered" evidence="1">
    <location>
        <begin position="69"/>
        <end position="120"/>
    </location>
</feature>
<feature type="compositionally biased region" description="Basic and acidic residues" evidence="1">
    <location>
        <begin position="75"/>
        <end position="107"/>
    </location>
</feature>
<name>A0A0G4GAF5_9ALVE</name>
<evidence type="ECO:0008006" key="3">
    <source>
        <dbReference type="Google" id="ProtNLM"/>
    </source>
</evidence>
<protein>
    <recommendedName>
        <fullName evidence="3">Phosphoribulokinase/uridine kinase domain-containing protein</fullName>
    </recommendedName>
</protein>
<dbReference type="EMBL" id="CDMZ01001028">
    <property type="protein sequence ID" value="CEM25942.1"/>
    <property type="molecule type" value="Genomic_DNA"/>
</dbReference>
<feature type="compositionally biased region" description="Polar residues" evidence="1">
    <location>
        <begin position="698"/>
        <end position="710"/>
    </location>
</feature>
<feature type="compositionally biased region" description="Basic and acidic residues" evidence="1">
    <location>
        <begin position="329"/>
        <end position="338"/>
    </location>
</feature>
<proteinExistence type="predicted"/>
<dbReference type="PANTHER" id="PTHR10285">
    <property type="entry name" value="URIDINE KINASE"/>
    <property type="match status" value="1"/>
</dbReference>
<feature type="region of interest" description="Disordered" evidence="1">
    <location>
        <begin position="315"/>
        <end position="713"/>
    </location>
</feature>
<sequence length="1351" mass="140895">MKGCAPPQGLPPEKTQHALMDSLTLALAVAVRNIAPKRRLYVSHAWGLDQSPSFPGCFCLLYDKRNTMDSPRSYRPSEESDLSKSRDERQKSEETASDKEKEKERRKGTGAPPPSFLRKLSLASVHSPSESRCSSPGGLKEFEHLSIPPQSLWGEDRASHPDRAEVSLPRLALSRLEKELKNVVSSDFEISVEEWDMGQAAAELERNAQDLCGRFLAELSASRGALGLPRATVSLARCNGTVTLWAGGGAPLLKSTGALPSCLELHARGKGFVLSVAWPHLIGPSFGFHNSPPCGALASPQLHPLSSPRKNLLSLSAADSQSRASVSMSDEREDKDTAGKGAKGGGPYLASLNVTMPRGGGASPAAAGLVGRGGSSVTASHPEPPRSPGSSPLPPCGSIPAAPTQTHTETETGAGAGSGPVPMEIVGGWSAENLPDPSSSLVPGGGDAPLSASADREKETRTKLRRPPPHPHTQTAASSSGQVVGQGPSGSGDTHTAAAGGGHLQPQQTQDSLQPARKKPKTQGPEPPSSSSSGVPPAAPFVSSLSMEEEGLSVNPPPQTVNRLPSSSTLLPFSLPSPEKEKMPAPNWAHPSRGDKEGTRGVGPPSSPPPQRSASGGMGGIQRGVSGSGPSPLSLSGGMLAPPPLGRGDSLGGGGFAREGSGLFSAASSDTPMGSPSRSPSPLPAVPSGAERERERGTSSPSAPTFQGGQRSPLKLPIRAASSAGGGGFLSISGAGAQGQGAAQSLPLGSVIRMPLPLTALGEGTPSLALNGRVMGGEEVLLRSMSCRSWVDPSESPRVTPRSETIEDFRRVARSVEKMEVWRAEARLTTLREVNAKVKAGAGHAGASELVAQGDVWHDRQIEEICQLVTQRVAVRVISVAGPTSSGKTRLAMRLEEALRERGAVTALISTDDFYKSQNDPTVPRLKSSVSVSVSGSMPPEGGLPSSSSSSSSSSGAGGGSTAASLTVTATATASSSIQGQTQQQQQQGGQTQQLDWESIQALRLPKLQDTLKRLLDGERVEIPSRDWGSGEPLDASGRFACLSEPIAFQQSFPPSPQPQLGEGGTGAEAVSRARDQLASGDGGERGDGRSASSSSPHHMERQGGTGGCGAPSASSASCAQQLPSLPSRGGASSSSPSCPPEEMEKEGERRRQMGLVQEHAQWLRGRQLVVVEGLFCLNPLLYPAEINDSVRLGVFVLPLVPPRLSDLSFASNHTCRLIRRLVRDAVWRGYSPLETLQRWQAVREGEERNVFPFVPHADFVFDSSHPAEAGILCRKAAEALAGGSAEGEGEGVNTDALGGDLAERVKCIRRLSVFALPVPSRLIARRSLLAEFIDLDAASRQQSSEALASV</sequence>
<feature type="compositionally biased region" description="Low complexity" evidence="1">
    <location>
        <begin position="628"/>
        <end position="640"/>
    </location>
</feature>
<feature type="compositionally biased region" description="Low complexity" evidence="1">
    <location>
        <begin position="478"/>
        <end position="498"/>
    </location>
</feature>
<feature type="compositionally biased region" description="Low complexity" evidence="1">
    <location>
        <begin position="1111"/>
        <end position="1137"/>
    </location>
</feature>
<feature type="compositionally biased region" description="Low complexity" evidence="1">
    <location>
        <begin position="529"/>
        <end position="544"/>
    </location>
</feature>
<dbReference type="InterPro" id="IPR027417">
    <property type="entry name" value="P-loop_NTPase"/>
</dbReference>
<feature type="compositionally biased region" description="Low complexity" evidence="1">
    <location>
        <begin position="946"/>
        <end position="955"/>
    </location>
</feature>
<feature type="compositionally biased region" description="Pro residues" evidence="1">
    <location>
        <begin position="385"/>
        <end position="397"/>
    </location>
</feature>